<keyword evidence="1" id="KW-0067">ATP-binding</keyword>
<dbReference type="GO" id="GO:0007033">
    <property type="term" value="P:vacuole organization"/>
    <property type="evidence" value="ECO:0007669"/>
    <property type="project" value="TreeGrafter"/>
</dbReference>
<proteinExistence type="inferred from homology"/>
<dbReference type="GO" id="GO:0016197">
    <property type="term" value="P:endosomal transport"/>
    <property type="evidence" value="ECO:0007669"/>
    <property type="project" value="TreeGrafter"/>
</dbReference>
<keyword evidence="1" id="KW-0547">Nucleotide-binding</keyword>
<accession>A0A6P7FNC6</accession>
<dbReference type="PRINTS" id="PR00051">
    <property type="entry name" value="DNAA"/>
</dbReference>
<dbReference type="PANTHER" id="PTHR23074:SF72">
    <property type="entry name" value="VACUOLAR PROTEIN SORTING-ASSOCIATED PROTEIN 4B"/>
    <property type="match status" value="1"/>
</dbReference>
<comment type="similarity">
    <text evidence="1">Belongs to the AAA ATPase family.</text>
</comment>
<dbReference type="PANTHER" id="PTHR23074">
    <property type="entry name" value="AAA DOMAIN-CONTAINING"/>
    <property type="match status" value="1"/>
</dbReference>
<dbReference type="Gene3D" id="1.10.8.60">
    <property type="match status" value="1"/>
</dbReference>
<name>A0A6P7FNC6_DIAVI</name>
<dbReference type="GO" id="GO:0016887">
    <property type="term" value="F:ATP hydrolysis activity"/>
    <property type="evidence" value="ECO:0007669"/>
    <property type="project" value="InterPro"/>
</dbReference>
<sequence length="423" mass="48373">MSQEENDKILSLYYSAIDCYEEVEVLFGSENLDYKNVNAGLKRCCKSIENIIFSENNKCSFLVPLFLLKEHIVVLLAFVENERPVIYTTIKTNKPYELQSTNIQDTEKKTLLGVIKSVIETPRIKGLDEVAGLWEVKKLLKNLVILPKTQPQLFENRKCFNSILLFGPPGTGKTHLVHALAHDAGALLFCVTVGNMLSPLVGQSEKQIKFLFDYIQSQNKFSLLFIDEVDGFCRKRANAEQEFSRRIKTELLCQMGKIESNSNVFLISATNCPWDIDPAFLRRFQKRMYIPLPDHLERRDLFRMFTSGTPLEKSVNMWAHLIHKTEGFSGSDISDLVQQALNLPILELEDKKIWKPSSDGLYEPIESHDFDLEDIICSELYDLPPCSVRARSAQPADLENAFDSINVTVKKNDIAKYVEFTNR</sequence>
<dbReference type="SUPFAM" id="SSF52540">
    <property type="entry name" value="P-loop containing nucleoside triphosphate hydrolases"/>
    <property type="match status" value="1"/>
</dbReference>
<dbReference type="InterPro" id="IPR003959">
    <property type="entry name" value="ATPase_AAA_core"/>
</dbReference>
<dbReference type="InterPro" id="IPR003960">
    <property type="entry name" value="ATPase_AAA_CS"/>
</dbReference>
<dbReference type="Pfam" id="PF00004">
    <property type="entry name" value="AAA"/>
    <property type="match status" value="1"/>
</dbReference>
<dbReference type="Gene3D" id="3.40.50.300">
    <property type="entry name" value="P-loop containing nucleotide triphosphate hydrolases"/>
    <property type="match status" value="1"/>
</dbReference>
<dbReference type="SMART" id="SM00382">
    <property type="entry name" value="AAA"/>
    <property type="match status" value="1"/>
</dbReference>
<dbReference type="RefSeq" id="XP_028136302.1">
    <property type="nucleotide sequence ID" value="XM_028280501.1"/>
</dbReference>
<feature type="domain" description="AAA+ ATPase" evidence="2">
    <location>
        <begin position="159"/>
        <end position="294"/>
    </location>
</feature>
<dbReference type="OrthoDB" id="5334845at2759"/>
<dbReference type="InterPro" id="IPR003593">
    <property type="entry name" value="AAA+_ATPase"/>
</dbReference>
<dbReference type="InParanoid" id="A0A6P7FNC6"/>
<evidence type="ECO:0000259" key="2">
    <source>
        <dbReference type="SMART" id="SM00382"/>
    </source>
</evidence>
<reference evidence="3" key="1">
    <citation type="submission" date="2025-08" db="UniProtKB">
        <authorList>
            <consortium name="RefSeq"/>
        </authorList>
    </citation>
    <scope>IDENTIFICATION</scope>
    <source>
        <tissue evidence="3">Whole insect</tissue>
    </source>
</reference>
<dbReference type="InterPro" id="IPR020591">
    <property type="entry name" value="Chromosome_initiator_DnaA-like"/>
</dbReference>
<dbReference type="KEGG" id="dvv:114331038"/>
<dbReference type="InterPro" id="IPR027417">
    <property type="entry name" value="P-loop_NTPase"/>
</dbReference>
<evidence type="ECO:0000256" key="1">
    <source>
        <dbReference type="RuleBase" id="RU003651"/>
    </source>
</evidence>
<organism evidence="3">
    <name type="scientific">Diabrotica virgifera virgifera</name>
    <name type="common">western corn rootworm</name>
    <dbReference type="NCBI Taxonomy" id="50390"/>
    <lineage>
        <taxon>Eukaryota</taxon>
        <taxon>Metazoa</taxon>
        <taxon>Ecdysozoa</taxon>
        <taxon>Arthropoda</taxon>
        <taxon>Hexapoda</taxon>
        <taxon>Insecta</taxon>
        <taxon>Pterygota</taxon>
        <taxon>Neoptera</taxon>
        <taxon>Endopterygota</taxon>
        <taxon>Coleoptera</taxon>
        <taxon>Polyphaga</taxon>
        <taxon>Cucujiformia</taxon>
        <taxon>Chrysomeloidea</taxon>
        <taxon>Chrysomelidae</taxon>
        <taxon>Galerucinae</taxon>
        <taxon>Diabroticina</taxon>
        <taxon>Diabroticites</taxon>
        <taxon>Diabrotica</taxon>
    </lineage>
</organism>
<dbReference type="InterPro" id="IPR050304">
    <property type="entry name" value="MT-severing_AAA_ATPase"/>
</dbReference>
<dbReference type="PROSITE" id="PS00674">
    <property type="entry name" value="AAA"/>
    <property type="match status" value="1"/>
</dbReference>
<dbReference type="GO" id="GO:0005524">
    <property type="term" value="F:ATP binding"/>
    <property type="evidence" value="ECO:0007669"/>
    <property type="project" value="UniProtKB-KW"/>
</dbReference>
<evidence type="ECO:0000313" key="3">
    <source>
        <dbReference type="RefSeq" id="XP_028136302.1"/>
    </source>
</evidence>
<gene>
    <name evidence="3" type="primary">LOC114331038</name>
</gene>
<dbReference type="AlphaFoldDB" id="A0A6P7FNC6"/>
<protein>
    <submittedName>
        <fullName evidence="3">Suppressor protein of bem1/bed5 double mutants-like</fullName>
    </submittedName>
</protein>